<keyword evidence="1" id="KW-0106">Calcium</keyword>
<gene>
    <name evidence="2" type="primary">WBGene00112292</name>
</gene>
<dbReference type="GO" id="GO:0005509">
    <property type="term" value="F:calcium ion binding"/>
    <property type="evidence" value="ECO:0000318"/>
    <property type="project" value="GO_Central"/>
</dbReference>
<dbReference type="PROSITE" id="PS50222">
    <property type="entry name" value="EF_HAND_2"/>
    <property type="match status" value="2"/>
</dbReference>
<evidence type="ECO:0000313" key="2">
    <source>
        <dbReference type="EnsemblMetazoa" id="PPA22738.1"/>
    </source>
</evidence>
<dbReference type="SMART" id="SM00054">
    <property type="entry name" value="EFh"/>
    <property type="match status" value="4"/>
</dbReference>
<dbReference type="Gene3D" id="1.10.238.10">
    <property type="entry name" value="EF-hand"/>
    <property type="match status" value="2"/>
</dbReference>
<dbReference type="AlphaFoldDB" id="A0A2A6B9I2"/>
<evidence type="ECO:0000256" key="1">
    <source>
        <dbReference type="ARBA" id="ARBA00022837"/>
    </source>
</evidence>
<name>A0A2A6B9I2_PRIPA</name>
<organism evidence="2 3">
    <name type="scientific">Pristionchus pacificus</name>
    <name type="common">Parasitic nematode worm</name>
    <dbReference type="NCBI Taxonomy" id="54126"/>
    <lineage>
        <taxon>Eukaryota</taxon>
        <taxon>Metazoa</taxon>
        <taxon>Ecdysozoa</taxon>
        <taxon>Nematoda</taxon>
        <taxon>Chromadorea</taxon>
        <taxon>Rhabditida</taxon>
        <taxon>Rhabditina</taxon>
        <taxon>Diplogasteromorpha</taxon>
        <taxon>Diplogasteroidea</taxon>
        <taxon>Neodiplogasteridae</taxon>
        <taxon>Pristionchus</taxon>
    </lineage>
</organism>
<evidence type="ECO:0000313" key="3">
    <source>
        <dbReference type="Proteomes" id="UP000005239"/>
    </source>
</evidence>
<dbReference type="EnsemblMetazoa" id="PPA22738.1">
    <property type="protein sequence ID" value="PPA22738.1"/>
    <property type="gene ID" value="WBGene00112292"/>
</dbReference>
<dbReference type="Proteomes" id="UP000005239">
    <property type="component" value="Unassembled WGS sequence"/>
</dbReference>
<dbReference type="InterPro" id="IPR002048">
    <property type="entry name" value="EF_hand_dom"/>
</dbReference>
<keyword evidence="3" id="KW-1185">Reference proteome</keyword>
<reference evidence="2" key="2">
    <citation type="submission" date="2022-06" db="UniProtKB">
        <authorList>
            <consortium name="EnsemblMetazoa"/>
        </authorList>
    </citation>
    <scope>IDENTIFICATION</scope>
    <source>
        <strain evidence="2">PS312</strain>
    </source>
</reference>
<protein>
    <submittedName>
        <fullName evidence="2">HLH domain-containing protein</fullName>
    </submittedName>
</protein>
<dbReference type="Pfam" id="PF13202">
    <property type="entry name" value="EF-hand_5"/>
    <property type="match status" value="2"/>
</dbReference>
<accession>A0A2A6B9I2</accession>
<dbReference type="InterPro" id="IPR011992">
    <property type="entry name" value="EF-hand-dom_pair"/>
</dbReference>
<dbReference type="CDD" id="cd00051">
    <property type="entry name" value="EFh"/>
    <property type="match status" value="1"/>
</dbReference>
<reference evidence="3" key="1">
    <citation type="journal article" date="2008" name="Nat. Genet.">
        <title>The Pristionchus pacificus genome provides a unique perspective on nematode lifestyle and parasitism.</title>
        <authorList>
            <person name="Dieterich C."/>
            <person name="Clifton S.W."/>
            <person name="Schuster L.N."/>
            <person name="Chinwalla A."/>
            <person name="Delehaunty K."/>
            <person name="Dinkelacker I."/>
            <person name="Fulton L."/>
            <person name="Fulton R."/>
            <person name="Godfrey J."/>
            <person name="Minx P."/>
            <person name="Mitreva M."/>
            <person name="Roeseler W."/>
            <person name="Tian H."/>
            <person name="Witte H."/>
            <person name="Yang S.P."/>
            <person name="Wilson R.K."/>
            <person name="Sommer R.J."/>
        </authorList>
    </citation>
    <scope>NUCLEOTIDE SEQUENCE [LARGE SCALE GENOMIC DNA]</scope>
    <source>
        <strain evidence="3">PS312</strain>
    </source>
</reference>
<dbReference type="PROSITE" id="PS00018">
    <property type="entry name" value="EF_HAND_1"/>
    <property type="match status" value="2"/>
</dbReference>
<accession>A0A8R1UGE2</accession>
<dbReference type="SUPFAM" id="SSF47473">
    <property type="entry name" value="EF-hand"/>
    <property type="match status" value="1"/>
</dbReference>
<dbReference type="InterPro" id="IPR018247">
    <property type="entry name" value="EF_Hand_1_Ca_BS"/>
</dbReference>
<sequence length="440" mass="50386">VIPSLLFSMASNPLHIIINQSDTPLIRRMLIRNPTRIDFVVKVLAAKKVIDVDVTRFLLKANTFATINLVVNTNEMGLFEMTFPKIDVFARPFSNASQNSLREWVANDGCETEKQKVASLKLRMSKEYSARDTILDLPGSAQSVEAFEWGQKGSPLDGDTKTATRFDADTITATPFDAVDTKILATKEENASVERRKVKREEEGSAENKNEGYVKLVLSSQPRIMSKRRRRSIVYKGMEEAERVITMFSSLILISFFCLTLSAPITVLTEDDLVMPGLELPQETPKERFERVDGNEDDSISFDEFLHMDYVYEQAKKEEFQLLDADKDGKISKEEYDDRLNDQQMKRDQVRKSYFSTIFEEFDADGDKTLSEEELRKVFHDRFLLEPRANFGKIIDGFDGDHSGGLDVSEYMKMDADFPFDQTDPLKMKKEKLPEEKKSF</sequence>
<proteinExistence type="predicted"/>